<dbReference type="Proteomes" id="UP001583177">
    <property type="component" value="Unassembled WGS sequence"/>
</dbReference>
<gene>
    <name evidence="1" type="ORF">Daus18300_003718</name>
</gene>
<sequence length="52" mass="5497">MTKKNVDGALCAMVDPLDGIDEAIEADMHSPGYSRECGTTTAYSACIDSKVD</sequence>
<comment type="caution">
    <text evidence="1">The sequence shown here is derived from an EMBL/GenBank/DDBJ whole genome shotgun (WGS) entry which is preliminary data.</text>
</comment>
<evidence type="ECO:0000313" key="2">
    <source>
        <dbReference type="Proteomes" id="UP001583177"/>
    </source>
</evidence>
<dbReference type="EMBL" id="JAWRVE010000024">
    <property type="protein sequence ID" value="KAL1873846.1"/>
    <property type="molecule type" value="Genomic_DNA"/>
</dbReference>
<keyword evidence="2" id="KW-1185">Reference proteome</keyword>
<accession>A0ABR3XD10</accession>
<protein>
    <submittedName>
        <fullName evidence="1">Uncharacterized protein</fullName>
    </submittedName>
</protein>
<proteinExistence type="predicted"/>
<organism evidence="1 2">
    <name type="scientific">Diaporthe australafricana</name>
    <dbReference type="NCBI Taxonomy" id="127596"/>
    <lineage>
        <taxon>Eukaryota</taxon>
        <taxon>Fungi</taxon>
        <taxon>Dikarya</taxon>
        <taxon>Ascomycota</taxon>
        <taxon>Pezizomycotina</taxon>
        <taxon>Sordariomycetes</taxon>
        <taxon>Sordariomycetidae</taxon>
        <taxon>Diaporthales</taxon>
        <taxon>Diaporthaceae</taxon>
        <taxon>Diaporthe</taxon>
    </lineage>
</organism>
<reference evidence="1 2" key="1">
    <citation type="journal article" date="2024" name="IMA Fungus">
        <title>IMA Genome - F19 : A genome assembly and annotation guide to empower mycologists, including annotated draft genome sequences of Ceratocystis pirilliformis, Diaporthe australafricana, Fusarium ophioides, Paecilomyces lecythidis, and Sporothrix stenoceras.</title>
        <authorList>
            <person name="Aylward J."/>
            <person name="Wilson A.M."/>
            <person name="Visagie C.M."/>
            <person name="Spraker J."/>
            <person name="Barnes I."/>
            <person name="Buitendag C."/>
            <person name="Ceriani C."/>
            <person name="Del Mar Angel L."/>
            <person name="du Plessis D."/>
            <person name="Fuchs T."/>
            <person name="Gasser K."/>
            <person name="Kramer D."/>
            <person name="Li W."/>
            <person name="Munsamy K."/>
            <person name="Piso A."/>
            <person name="Price J.L."/>
            <person name="Sonnekus B."/>
            <person name="Thomas C."/>
            <person name="van der Nest A."/>
            <person name="van Dijk A."/>
            <person name="van Heerden A."/>
            <person name="van Vuuren N."/>
            <person name="Yilmaz N."/>
            <person name="Duong T.A."/>
            <person name="van der Merwe N.A."/>
            <person name="Wingfield M.J."/>
            <person name="Wingfield B.D."/>
        </authorList>
    </citation>
    <scope>NUCLEOTIDE SEQUENCE [LARGE SCALE GENOMIC DNA]</scope>
    <source>
        <strain evidence="1 2">CMW 18300</strain>
    </source>
</reference>
<evidence type="ECO:0000313" key="1">
    <source>
        <dbReference type="EMBL" id="KAL1873846.1"/>
    </source>
</evidence>
<name>A0ABR3XD10_9PEZI</name>